<evidence type="ECO:0000313" key="2">
    <source>
        <dbReference type="Proteomes" id="UP000639772"/>
    </source>
</evidence>
<dbReference type="Proteomes" id="UP000639772">
    <property type="component" value="Unassembled WGS sequence"/>
</dbReference>
<organism evidence="1 2">
    <name type="scientific">Vanilla planifolia</name>
    <name type="common">Vanilla</name>
    <dbReference type="NCBI Taxonomy" id="51239"/>
    <lineage>
        <taxon>Eukaryota</taxon>
        <taxon>Viridiplantae</taxon>
        <taxon>Streptophyta</taxon>
        <taxon>Embryophyta</taxon>
        <taxon>Tracheophyta</taxon>
        <taxon>Spermatophyta</taxon>
        <taxon>Magnoliopsida</taxon>
        <taxon>Liliopsida</taxon>
        <taxon>Asparagales</taxon>
        <taxon>Orchidaceae</taxon>
        <taxon>Vanilloideae</taxon>
        <taxon>Vanilleae</taxon>
        <taxon>Vanilla</taxon>
    </lineage>
</organism>
<name>A0A835URM2_VANPL</name>
<dbReference type="EMBL" id="JADCNM010000008">
    <property type="protein sequence ID" value="KAG0471442.1"/>
    <property type="molecule type" value="Genomic_DNA"/>
</dbReference>
<proteinExistence type="predicted"/>
<comment type="caution">
    <text evidence="1">The sequence shown here is derived from an EMBL/GenBank/DDBJ whole genome shotgun (WGS) entry which is preliminary data.</text>
</comment>
<sequence length="102" mass="11532">MRIVCSFFLSHKFQSASGLAISTSFRSEVLASSASAFEQFSFAFIFKFLIEKWEPFSPCLRLPIFLGCESAICCNHCQKSVVAILKCCEEEFLKSSSYMKKT</sequence>
<reference evidence="1 2" key="1">
    <citation type="journal article" date="2020" name="Nat. Food">
        <title>A phased Vanilla planifolia genome enables genetic improvement of flavour and production.</title>
        <authorList>
            <person name="Hasing T."/>
            <person name="Tang H."/>
            <person name="Brym M."/>
            <person name="Khazi F."/>
            <person name="Huang T."/>
            <person name="Chambers A.H."/>
        </authorList>
    </citation>
    <scope>NUCLEOTIDE SEQUENCE [LARGE SCALE GENOMIC DNA]</scope>
    <source>
        <tissue evidence="1">Leaf</tissue>
    </source>
</reference>
<gene>
    <name evidence="1" type="ORF">HPP92_015988</name>
</gene>
<evidence type="ECO:0000313" key="1">
    <source>
        <dbReference type="EMBL" id="KAG0471442.1"/>
    </source>
</evidence>
<accession>A0A835URM2</accession>
<protein>
    <submittedName>
        <fullName evidence="1">Uncharacterized protein</fullName>
    </submittedName>
</protein>
<dbReference type="AlphaFoldDB" id="A0A835URM2"/>